<geneLocation type="plasmid" evidence="1 2">
    <name>unnamed1</name>
</geneLocation>
<accession>A0A6M8HXN4</accession>
<keyword evidence="2" id="KW-1185">Reference proteome</keyword>
<reference evidence="1 2" key="1">
    <citation type="journal article" date="2014" name="World J. Microbiol. Biotechnol.">
        <title>Biodiversity and physiological characteristics of Antarctic and Arctic lichens-associated bacteria.</title>
        <authorList>
            <person name="Lee Y.M."/>
            <person name="Kim E.H."/>
            <person name="Lee H.K."/>
            <person name="Hong S.G."/>
        </authorList>
    </citation>
    <scope>NUCLEOTIDE SEQUENCE [LARGE SCALE GENOMIC DNA]</scope>
    <source>
        <strain evidence="1 2">PAMC 26569</strain>
        <plasmid evidence="1">unnamed1</plasmid>
    </source>
</reference>
<proteinExistence type="predicted"/>
<evidence type="ECO:0000313" key="1">
    <source>
        <dbReference type="EMBL" id="QKE93283.1"/>
    </source>
</evidence>
<name>A0A6M8HXN4_9PROT</name>
<organism evidence="1 2">
    <name type="scientific">Lichenicola cladoniae</name>
    <dbReference type="NCBI Taxonomy" id="1484109"/>
    <lineage>
        <taxon>Bacteria</taxon>
        <taxon>Pseudomonadati</taxon>
        <taxon>Pseudomonadota</taxon>
        <taxon>Alphaproteobacteria</taxon>
        <taxon>Acetobacterales</taxon>
        <taxon>Acetobacteraceae</taxon>
        <taxon>Lichenicola</taxon>
    </lineage>
</organism>
<keyword evidence="1" id="KW-0614">Plasmid</keyword>
<gene>
    <name evidence="1" type="ORF">HN018_23275</name>
</gene>
<dbReference type="Proteomes" id="UP000500767">
    <property type="component" value="Plasmid unnamed1"/>
</dbReference>
<dbReference type="EMBL" id="CP053709">
    <property type="protein sequence ID" value="QKE93283.1"/>
    <property type="molecule type" value="Genomic_DNA"/>
</dbReference>
<evidence type="ECO:0000313" key="2">
    <source>
        <dbReference type="Proteomes" id="UP000500767"/>
    </source>
</evidence>
<dbReference type="KEGG" id="lck:HN018_23275"/>
<protein>
    <submittedName>
        <fullName evidence="1">Uncharacterized protein</fullName>
    </submittedName>
</protein>
<sequence length="93" mass="9761">MLLGLTACATPPNLKSASDYNAPSAPPIKHPLYDPYAPYGQANATWRPPVFDRAGTIVRPVDPSVDQGRPDYEHAEWATGAAGGSALAPPGTF</sequence>
<dbReference type="AlphaFoldDB" id="A0A6M8HXN4"/>